<keyword evidence="2" id="KW-1185">Reference proteome</keyword>
<dbReference type="EMBL" id="JANPWZ010000459">
    <property type="protein sequence ID" value="KAJ3576733.1"/>
    <property type="molecule type" value="Genomic_DNA"/>
</dbReference>
<gene>
    <name evidence="1" type="ORF">NPX13_g3600</name>
</gene>
<dbReference type="Proteomes" id="UP001148614">
    <property type="component" value="Unassembled WGS sequence"/>
</dbReference>
<comment type="caution">
    <text evidence="1">The sequence shown here is derived from an EMBL/GenBank/DDBJ whole genome shotgun (WGS) entry which is preliminary data.</text>
</comment>
<reference evidence="1" key="1">
    <citation type="submission" date="2022-07" db="EMBL/GenBank/DDBJ databases">
        <title>Genome Sequence of Xylaria arbuscula.</title>
        <authorList>
            <person name="Buettner E."/>
        </authorList>
    </citation>
    <scope>NUCLEOTIDE SEQUENCE</scope>
    <source>
        <strain evidence="1">VT107</strain>
    </source>
</reference>
<organism evidence="1 2">
    <name type="scientific">Xylaria arbuscula</name>
    <dbReference type="NCBI Taxonomy" id="114810"/>
    <lineage>
        <taxon>Eukaryota</taxon>
        <taxon>Fungi</taxon>
        <taxon>Dikarya</taxon>
        <taxon>Ascomycota</taxon>
        <taxon>Pezizomycotina</taxon>
        <taxon>Sordariomycetes</taxon>
        <taxon>Xylariomycetidae</taxon>
        <taxon>Xylariales</taxon>
        <taxon>Xylariaceae</taxon>
        <taxon>Xylaria</taxon>
    </lineage>
</organism>
<protein>
    <submittedName>
        <fullName evidence="1">Uncharacterized protein</fullName>
    </submittedName>
</protein>
<proteinExistence type="predicted"/>
<accession>A0A9W8NH04</accession>
<evidence type="ECO:0000313" key="2">
    <source>
        <dbReference type="Proteomes" id="UP001148614"/>
    </source>
</evidence>
<dbReference type="AlphaFoldDB" id="A0A9W8NH04"/>
<sequence length="93" mass="9791">MSGPPPRYRDFAHVGGVQSYSRTYLNAGMGPVLLKLASVLKSTSTILSETIGYDSSRSSSLAEDAGLSASTGISQVVIVLKSMDCYNGNTVRT</sequence>
<evidence type="ECO:0000313" key="1">
    <source>
        <dbReference type="EMBL" id="KAJ3576733.1"/>
    </source>
</evidence>
<name>A0A9W8NH04_9PEZI</name>